<feature type="chain" id="PRO_5015645588" description="DUF306 domain-containing protein" evidence="1">
    <location>
        <begin position="27"/>
        <end position="158"/>
    </location>
</feature>
<dbReference type="Proteomes" id="UP000237889">
    <property type="component" value="Chromosome"/>
</dbReference>
<evidence type="ECO:0000256" key="1">
    <source>
        <dbReference type="SAM" id="SignalP"/>
    </source>
</evidence>
<dbReference type="EMBL" id="CP027668">
    <property type="protein sequence ID" value="AVO43606.1"/>
    <property type="molecule type" value="Genomic_DNA"/>
</dbReference>
<dbReference type="RefSeq" id="WP_106746936.1">
    <property type="nucleotide sequence ID" value="NZ_CP027668.1"/>
</dbReference>
<dbReference type="Gene3D" id="2.40.128.270">
    <property type="match status" value="1"/>
</dbReference>
<keyword evidence="4" id="KW-1185">Reference proteome</keyword>
<reference evidence="3 4" key="1">
    <citation type="submission" date="2018-03" db="EMBL/GenBank/DDBJ databases">
        <title>Genome sequencing of Phreatobacter sp.</title>
        <authorList>
            <person name="Kim S.-J."/>
            <person name="Heo J."/>
            <person name="Kwon S.-W."/>
        </authorList>
    </citation>
    <scope>NUCLEOTIDE SEQUENCE [LARGE SCALE GENOMIC DNA]</scope>
    <source>
        <strain evidence="3 4">S-12</strain>
    </source>
</reference>
<accession>A0A2S0N669</accession>
<dbReference type="OrthoDB" id="8161670at2"/>
<evidence type="ECO:0000259" key="2">
    <source>
        <dbReference type="Pfam" id="PF03724"/>
    </source>
</evidence>
<keyword evidence="1" id="KW-0732">Signal</keyword>
<evidence type="ECO:0000313" key="4">
    <source>
        <dbReference type="Proteomes" id="UP000237889"/>
    </source>
</evidence>
<feature type="signal peptide" evidence="1">
    <location>
        <begin position="1"/>
        <end position="26"/>
    </location>
</feature>
<dbReference type="KEGG" id="phr:C6569_00060"/>
<name>A0A2S0N669_9HYPH</name>
<feature type="domain" description="DUF306" evidence="2">
    <location>
        <begin position="53"/>
        <end position="151"/>
    </location>
</feature>
<protein>
    <recommendedName>
        <fullName evidence="2">DUF306 domain-containing protein</fullName>
    </recommendedName>
</protein>
<organism evidence="3 4">
    <name type="scientific">Phreatobacter cathodiphilus</name>
    <dbReference type="NCBI Taxonomy" id="1868589"/>
    <lineage>
        <taxon>Bacteria</taxon>
        <taxon>Pseudomonadati</taxon>
        <taxon>Pseudomonadota</taxon>
        <taxon>Alphaproteobacteria</taxon>
        <taxon>Hyphomicrobiales</taxon>
        <taxon>Phreatobacteraceae</taxon>
        <taxon>Phreatobacter</taxon>
    </lineage>
</organism>
<dbReference type="InterPro" id="IPR005184">
    <property type="entry name" value="DUF306_Meta_HslJ"/>
</dbReference>
<evidence type="ECO:0000313" key="3">
    <source>
        <dbReference type="EMBL" id="AVO43606.1"/>
    </source>
</evidence>
<dbReference type="Pfam" id="PF03724">
    <property type="entry name" value="META"/>
    <property type="match status" value="1"/>
</dbReference>
<gene>
    <name evidence="3" type="ORF">C6569_00060</name>
</gene>
<dbReference type="InterPro" id="IPR038670">
    <property type="entry name" value="HslJ-like_sf"/>
</dbReference>
<dbReference type="AlphaFoldDB" id="A0A2S0N669"/>
<proteinExistence type="predicted"/>
<sequence length="158" mass="17503">MTRTRPVTAAALAAVATLTLTSSAEAQRRREPQAPRQPTRAEIMLYHRFPVGTRLAVVSVNGRRPVATDRPAFTFTPGLRMTGFGGCNPVNADYRRNGPSDIRFGPLNFIEKKCGGEIDRQERAIFWAIQGANRWRPHGTRGMTFTGVRGTVTFEPAF</sequence>